<dbReference type="Pfam" id="PF03938">
    <property type="entry name" value="OmpH"/>
    <property type="match status" value="1"/>
</dbReference>
<dbReference type="InterPro" id="IPR024930">
    <property type="entry name" value="Skp_dom_sf"/>
</dbReference>
<evidence type="ECO:0000256" key="2">
    <source>
        <dbReference type="ARBA" id="ARBA00022729"/>
    </source>
</evidence>
<evidence type="ECO:0000313" key="5">
    <source>
        <dbReference type="EMBL" id="UYQ92464.1"/>
    </source>
</evidence>
<name>A0ABY6IYJ1_9BACT</name>
<feature type="chain" id="PRO_5047194425" evidence="4">
    <location>
        <begin position="23"/>
        <end position="171"/>
    </location>
</feature>
<dbReference type="PANTHER" id="PTHR35089">
    <property type="entry name" value="CHAPERONE PROTEIN SKP"/>
    <property type="match status" value="1"/>
</dbReference>
<keyword evidence="2 4" id="KW-0732">Signal</keyword>
<evidence type="ECO:0000256" key="4">
    <source>
        <dbReference type="SAM" id="SignalP"/>
    </source>
</evidence>
<feature type="signal peptide" evidence="4">
    <location>
        <begin position="1"/>
        <end position="22"/>
    </location>
</feature>
<protein>
    <submittedName>
        <fullName evidence="5">OmpH family outer membrane protein</fullName>
    </submittedName>
</protein>
<keyword evidence="3" id="KW-0175">Coiled coil</keyword>
<evidence type="ECO:0000313" key="6">
    <source>
        <dbReference type="Proteomes" id="UP001162741"/>
    </source>
</evidence>
<feature type="coiled-coil region" evidence="3">
    <location>
        <begin position="87"/>
        <end position="114"/>
    </location>
</feature>
<dbReference type="Proteomes" id="UP001162741">
    <property type="component" value="Chromosome"/>
</dbReference>
<sequence length="171" mass="18713">MKKYIVILAVAVAGLFSVNASAQSKVAHINSQVLVEAMPDAKTAQTKIQAFADTLDRDFKAMQDELQAQAKDLDAKAGNGTMSPNMIEIKQKQLQDMQRNIQAFQQSASQQIEAKQAQLMKPVIDKAKKAIEDVAKEKGYTYVIDTYQGTLLVTPTGDDILALVKTKLGIK</sequence>
<dbReference type="RefSeq" id="WP_264280720.1">
    <property type="nucleotide sequence ID" value="NZ_CP107006.1"/>
</dbReference>
<gene>
    <name evidence="5" type="ORF">MKQ68_20485</name>
</gene>
<organism evidence="5 6">
    <name type="scientific">Chitinophaga horti</name>
    <dbReference type="NCBI Taxonomy" id="2920382"/>
    <lineage>
        <taxon>Bacteria</taxon>
        <taxon>Pseudomonadati</taxon>
        <taxon>Bacteroidota</taxon>
        <taxon>Chitinophagia</taxon>
        <taxon>Chitinophagales</taxon>
        <taxon>Chitinophagaceae</taxon>
        <taxon>Chitinophaga</taxon>
    </lineage>
</organism>
<evidence type="ECO:0000256" key="3">
    <source>
        <dbReference type="SAM" id="Coils"/>
    </source>
</evidence>
<reference evidence="5" key="1">
    <citation type="submission" date="2022-10" db="EMBL/GenBank/DDBJ databases">
        <title>Chitinophaga sp. nov., isolated from soil.</title>
        <authorList>
            <person name="Jeon C.O."/>
        </authorList>
    </citation>
    <scope>NUCLEOTIDE SEQUENCE</scope>
    <source>
        <strain evidence="5">R8</strain>
    </source>
</reference>
<dbReference type="SMART" id="SM00935">
    <property type="entry name" value="OmpH"/>
    <property type="match status" value="1"/>
</dbReference>
<accession>A0ABY6IYJ1</accession>
<dbReference type="Gene3D" id="3.30.910.20">
    <property type="entry name" value="Skp domain"/>
    <property type="match status" value="1"/>
</dbReference>
<comment type="similarity">
    <text evidence="1">Belongs to the Skp family.</text>
</comment>
<proteinExistence type="inferred from homology"/>
<evidence type="ECO:0000256" key="1">
    <source>
        <dbReference type="ARBA" id="ARBA00009091"/>
    </source>
</evidence>
<dbReference type="EMBL" id="CP107006">
    <property type="protein sequence ID" value="UYQ92464.1"/>
    <property type="molecule type" value="Genomic_DNA"/>
</dbReference>
<dbReference type="SUPFAM" id="SSF111384">
    <property type="entry name" value="OmpH-like"/>
    <property type="match status" value="1"/>
</dbReference>
<keyword evidence="6" id="KW-1185">Reference proteome</keyword>
<dbReference type="PANTHER" id="PTHR35089:SF1">
    <property type="entry name" value="CHAPERONE PROTEIN SKP"/>
    <property type="match status" value="1"/>
</dbReference>
<dbReference type="InterPro" id="IPR005632">
    <property type="entry name" value="Chaperone_Skp"/>
</dbReference>